<feature type="signal peptide" evidence="1">
    <location>
        <begin position="1"/>
        <end position="30"/>
    </location>
</feature>
<organism evidence="2">
    <name type="scientific">Anopheles darlingi</name>
    <name type="common">Mosquito</name>
    <dbReference type="NCBI Taxonomy" id="43151"/>
    <lineage>
        <taxon>Eukaryota</taxon>
        <taxon>Metazoa</taxon>
        <taxon>Ecdysozoa</taxon>
        <taxon>Arthropoda</taxon>
        <taxon>Hexapoda</taxon>
        <taxon>Insecta</taxon>
        <taxon>Pterygota</taxon>
        <taxon>Neoptera</taxon>
        <taxon>Endopterygota</taxon>
        <taxon>Diptera</taxon>
        <taxon>Nematocera</taxon>
        <taxon>Culicoidea</taxon>
        <taxon>Culicidae</taxon>
        <taxon>Anophelinae</taxon>
        <taxon>Anopheles</taxon>
    </lineage>
</organism>
<accession>A0A2M4DQ66</accession>
<name>A0A2M4DQ66_ANODA</name>
<feature type="chain" id="PRO_5014973483" evidence="1">
    <location>
        <begin position="31"/>
        <end position="75"/>
    </location>
</feature>
<dbReference type="EMBL" id="GGFL01015507">
    <property type="protein sequence ID" value="MBW79685.1"/>
    <property type="molecule type" value="Transcribed_RNA"/>
</dbReference>
<protein>
    <submittedName>
        <fullName evidence="2">Putative secreted protein</fullName>
    </submittedName>
</protein>
<evidence type="ECO:0000313" key="2">
    <source>
        <dbReference type="EMBL" id="MBW79685.1"/>
    </source>
</evidence>
<reference evidence="2" key="1">
    <citation type="submission" date="2018-01" db="EMBL/GenBank/DDBJ databases">
        <title>An insight into the sialome of Amazonian anophelines.</title>
        <authorList>
            <person name="Ribeiro J.M."/>
            <person name="Scarpassa V."/>
            <person name="Calvo E."/>
        </authorList>
    </citation>
    <scope>NUCLEOTIDE SEQUENCE</scope>
</reference>
<keyword evidence="1" id="KW-0732">Signal</keyword>
<proteinExistence type="predicted"/>
<dbReference type="AlphaFoldDB" id="A0A2M4DQ66"/>
<sequence>MSNTFSGVLFSLELCATSCWSAGGLTGVRALEKLCSGCSMTVVTAGAGADAGGCCCCCCFGITSSSIRSTLSFLR</sequence>
<evidence type="ECO:0000256" key="1">
    <source>
        <dbReference type="SAM" id="SignalP"/>
    </source>
</evidence>